<dbReference type="RefSeq" id="WP_004633502.1">
    <property type="nucleotide sequence ID" value="NZ_CP046314.1"/>
</dbReference>
<evidence type="ECO:0000313" key="7">
    <source>
        <dbReference type="EMBL" id="QGS08470.1"/>
    </source>
</evidence>
<feature type="transmembrane region" description="Helical" evidence="5">
    <location>
        <begin position="875"/>
        <end position="897"/>
    </location>
</feature>
<evidence type="ECO:0000256" key="4">
    <source>
        <dbReference type="ARBA" id="ARBA00023136"/>
    </source>
</evidence>
<keyword evidence="3 5" id="KW-1133">Transmembrane helix</keyword>
<proteinExistence type="predicted"/>
<protein>
    <submittedName>
        <fullName evidence="7">DUF3533 domain-containing protein</fullName>
    </submittedName>
</protein>
<dbReference type="NCBIfam" id="TIGR03061">
    <property type="entry name" value="pip_yhgE_Nterm"/>
    <property type="match status" value="1"/>
</dbReference>
<evidence type="ECO:0000256" key="3">
    <source>
        <dbReference type="ARBA" id="ARBA00022989"/>
    </source>
</evidence>
<sequence>MINKEFKTLLKNKGLIITMAIVLLVPILYAGTFLKSVWNPYDNTGNMKVGVVNLDKKVDFEGKTLEVGNSMVNKLKENKKVNWQFVDKETAEKQLREGDYYMVVTIPENFSKNATTLSSENPEKMNIDFTTNFTKSKNGEKIMETVASNLTKTVKDQVVKTYSTTLYSKFSEIGGSLQKAADASNTLNNGLSRISAGGEKLGSGINQLSNGSKRLATGLTTLNDAGAKLGDGISQLQSGSETLSNGLSSLNDKKTTLGAGINELTAGSNTLTAGFDAFKTKSVMLASGVDTLYNGSKEFQAGLLKYTNGVLTLNEKLLAKKDDLNKINAGGATLNNGMEKLVDGILKINSKLLDKQDDLNRLIAGGTVLENGVTSLSEKAPKLYEGASKINAGLDTLNSSLPSDRDLSSKKSKLNSTIDQLKGLKLTYRTNFNPLSSAFTELGTQIESIKELISKIDSQVTPAATQSSNNFTNLKQQLDATNLTETQKASILAAAQSDVSAASPQPSATTQSNNQIKTDLTTAINSVSSKYSSMKYRVGKLQYIQNQLDKFDVNNLATDLDGTISGFSTIKNAVGKLAAGSGELKAGLSIMNDKTPTLVAGFNQYKGGVDQTITSLTTGELANGINKLATETPKLKAGLTNFTDGVNLLTTSMSTGELAQGVGALATKSSELQNGFDKLTGGINLLHGKLPELTTGINALVNGNAKINAGLNKLQAKIPELSIGIQKLDDGGKKLYQNLTVMKSKAPELLAGMSTAKTGAVSLSTALAQMQAKAPELLEGLNKAKDGSGLLADKLSSGADKVASAKTGDKNSDMLANPIKTNTHDIAEETSYGNAMAPFFLVFGLLIAAAAFNILFPARNREAGESVAGLFSSRLVAMSTFAIFAVIIEVIAMKLFFDFRIEYFGMYFFGLIISAIVFMIITHFLSYTFGKVGNGLSIGFVALQFVLTTPLFPKEMLPTLYSGLIPFTPVYYGDVAVRHAVLGGLTGEIYTNAILILAALGIIFLVLTYISYNRANKTITNLAK</sequence>
<gene>
    <name evidence="7" type="ORF">FOC49_00550</name>
</gene>
<dbReference type="InterPro" id="IPR051328">
    <property type="entry name" value="T7SS_ABC-Transporter"/>
</dbReference>
<keyword evidence="8" id="KW-1185">Reference proteome</keyword>
<dbReference type="PANTHER" id="PTHR43077:SF5">
    <property type="entry name" value="PHAGE INFECTION PROTEIN"/>
    <property type="match status" value="1"/>
</dbReference>
<feature type="transmembrane region" description="Helical" evidence="5">
    <location>
        <begin position="932"/>
        <end position="952"/>
    </location>
</feature>
<dbReference type="NCBIfam" id="TIGR03057">
    <property type="entry name" value="xxxLxxG_by_4"/>
    <property type="match status" value="1"/>
</dbReference>
<evidence type="ECO:0000313" key="8">
    <source>
        <dbReference type="Proteomes" id="UP000425411"/>
    </source>
</evidence>
<feature type="domain" description="ABC-2 type transporter transmembrane" evidence="6">
    <location>
        <begin position="18"/>
        <end position="179"/>
    </location>
</feature>
<dbReference type="PANTHER" id="PTHR43077">
    <property type="entry name" value="TRANSPORT PERMEASE YVFS-RELATED"/>
    <property type="match status" value="1"/>
</dbReference>
<evidence type="ECO:0000256" key="2">
    <source>
        <dbReference type="ARBA" id="ARBA00022692"/>
    </source>
</evidence>
<dbReference type="InterPro" id="IPR017501">
    <property type="entry name" value="Phage_infect_YhgE_C"/>
</dbReference>
<evidence type="ECO:0000256" key="1">
    <source>
        <dbReference type="ARBA" id="ARBA00004141"/>
    </source>
</evidence>
<dbReference type="Gene3D" id="3.40.1710.10">
    <property type="entry name" value="abc type-2 transporter like domain"/>
    <property type="match status" value="1"/>
</dbReference>
<feature type="transmembrane region" description="Helical" evidence="5">
    <location>
        <begin position="989"/>
        <end position="1012"/>
    </location>
</feature>
<dbReference type="Proteomes" id="UP000425411">
    <property type="component" value="Chromosome"/>
</dbReference>
<organism evidence="7 8">
    <name type="scientific">Gemella morbillorum</name>
    <dbReference type="NCBI Taxonomy" id="29391"/>
    <lineage>
        <taxon>Bacteria</taxon>
        <taxon>Bacillati</taxon>
        <taxon>Bacillota</taxon>
        <taxon>Bacilli</taxon>
        <taxon>Bacillales</taxon>
        <taxon>Gemellaceae</taxon>
        <taxon>Gemella</taxon>
    </lineage>
</organism>
<dbReference type="InterPro" id="IPR017500">
    <property type="entry name" value="Phage_infect_YhgE_N"/>
</dbReference>
<dbReference type="EMBL" id="CP046314">
    <property type="protein sequence ID" value="QGS08470.1"/>
    <property type="molecule type" value="Genomic_DNA"/>
</dbReference>
<dbReference type="InterPro" id="IPR023908">
    <property type="entry name" value="xxxLxxG_rpt"/>
</dbReference>
<keyword evidence="4 5" id="KW-0472">Membrane</keyword>
<dbReference type="GO" id="GO:0140359">
    <property type="term" value="F:ABC-type transporter activity"/>
    <property type="evidence" value="ECO:0007669"/>
    <property type="project" value="InterPro"/>
</dbReference>
<evidence type="ECO:0000256" key="5">
    <source>
        <dbReference type="SAM" id="Phobius"/>
    </source>
</evidence>
<reference evidence="7 8" key="1">
    <citation type="submission" date="2019-11" db="EMBL/GenBank/DDBJ databases">
        <title>FDA dAtabase for Regulatory Grade micrObial Sequences (FDA-ARGOS): Supporting development and validation of Infectious Disease Dx tests.</title>
        <authorList>
            <person name="Turner S."/>
            <person name="Byrd R."/>
            <person name="Tallon L."/>
            <person name="Sadzewicz L."/>
            <person name="Vavikolanu K."/>
            <person name="Mehta A."/>
            <person name="Aluvathingal J."/>
            <person name="Nadendla S."/>
            <person name="Myers T."/>
            <person name="Yan Y."/>
            <person name="Sichtig H."/>
        </authorList>
    </citation>
    <scope>NUCLEOTIDE SEQUENCE [LARGE SCALE GENOMIC DNA]</scope>
    <source>
        <strain evidence="7 8">FDAARGOS_741</strain>
    </source>
</reference>
<dbReference type="NCBIfam" id="TIGR03062">
    <property type="entry name" value="pip_yhgE_Cterm"/>
    <property type="match status" value="1"/>
</dbReference>
<comment type="subcellular location">
    <subcellularLocation>
        <location evidence="1">Membrane</location>
        <topology evidence="1">Multi-pass membrane protein</topology>
    </subcellularLocation>
</comment>
<accession>A0AAP9KSK6</accession>
<dbReference type="GO" id="GO:0016020">
    <property type="term" value="C:membrane"/>
    <property type="evidence" value="ECO:0007669"/>
    <property type="project" value="UniProtKB-SubCell"/>
</dbReference>
<keyword evidence="2 5" id="KW-0812">Transmembrane</keyword>
<evidence type="ECO:0000259" key="6">
    <source>
        <dbReference type="Pfam" id="PF12698"/>
    </source>
</evidence>
<dbReference type="Pfam" id="PF12698">
    <property type="entry name" value="ABC2_membrane_3"/>
    <property type="match status" value="1"/>
</dbReference>
<feature type="transmembrane region" description="Helical" evidence="5">
    <location>
        <begin position="835"/>
        <end position="855"/>
    </location>
</feature>
<name>A0AAP9KSK6_9BACL</name>
<feature type="transmembrane region" description="Helical" evidence="5">
    <location>
        <begin position="903"/>
        <end position="925"/>
    </location>
</feature>
<dbReference type="InterPro" id="IPR013525">
    <property type="entry name" value="ABC2_TM"/>
</dbReference>
<dbReference type="AlphaFoldDB" id="A0AAP9KSK6"/>